<proteinExistence type="predicted"/>
<dbReference type="Proteomes" id="UP000824782">
    <property type="component" value="Unassembled WGS sequence"/>
</dbReference>
<keyword evidence="2" id="KW-1185">Reference proteome</keyword>
<dbReference type="AlphaFoldDB" id="A0AAV7AHD2"/>
<dbReference type="EMBL" id="WNYA01000008">
    <property type="protein sequence ID" value="KAG8559353.1"/>
    <property type="molecule type" value="Genomic_DNA"/>
</dbReference>
<accession>A0AAV7AHD2</accession>
<name>A0AAV7AHD2_ENGPU</name>
<organism evidence="1 2">
    <name type="scientific">Engystomops pustulosus</name>
    <name type="common">Tungara frog</name>
    <name type="synonym">Physalaemus pustulosus</name>
    <dbReference type="NCBI Taxonomy" id="76066"/>
    <lineage>
        <taxon>Eukaryota</taxon>
        <taxon>Metazoa</taxon>
        <taxon>Chordata</taxon>
        <taxon>Craniata</taxon>
        <taxon>Vertebrata</taxon>
        <taxon>Euteleostomi</taxon>
        <taxon>Amphibia</taxon>
        <taxon>Batrachia</taxon>
        <taxon>Anura</taxon>
        <taxon>Neobatrachia</taxon>
        <taxon>Hyloidea</taxon>
        <taxon>Leptodactylidae</taxon>
        <taxon>Leiuperinae</taxon>
        <taxon>Engystomops</taxon>
    </lineage>
</organism>
<protein>
    <submittedName>
        <fullName evidence="1">Uncharacterized protein</fullName>
    </submittedName>
</protein>
<evidence type="ECO:0000313" key="1">
    <source>
        <dbReference type="EMBL" id="KAG8559352.1"/>
    </source>
</evidence>
<evidence type="ECO:0000313" key="2">
    <source>
        <dbReference type="Proteomes" id="UP000824782"/>
    </source>
</evidence>
<comment type="caution">
    <text evidence="1">The sequence shown here is derived from an EMBL/GenBank/DDBJ whole genome shotgun (WGS) entry which is preliminary data.</text>
</comment>
<gene>
    <name evidence="1" type="ORF">GDO81_017308</name>
</gene>
<dbReference type="EMBL" id="WNYA01000008">
    <property type="protein sequence ID" value="KAG8559352.1"/>
    <property type="molecule type" value="Genomic_DNA"/>
</dbReference>
<sequence length="86" mass="9862">MFLLHDDTCFIKCVSSIDATSITQLDDRYRGEEEICSPDCQEGANIWVLTVGKDIESDCEEWADKCRLTEERTERGQGRLTVSKDR</sequence>
<reference evidence="1" key="1">
    <citation type="thesis" date="2020" institute="ProQuest LLC" country="789 East Eisenhower Parkway, Ann Arbor, MI, USA">
        <title>Comparative Genomics and Chromosome Evolution.</title>
        <authorList>
            <person name="Mudd A.B."/>
        </authorList>
    </citation>
    <scope>NUCLEOTIDE SEQUENCE</scope>
    <source>
        <strain evidence="1">237g6f4</strain>
        <tissue evidence="1">Blood</tissue>
    </source>
</reference>